<dbReference type="RefSeq" id="WP_234655876.1">
    <property type="nucleotide sequence ID" value="NZ_CP094997.1"/>
</dbReference>
<dbReference type="NCBIfam" id="TIGR04183">
    <property type="entry name" value="Por_Secre_tail"/>
    <property type="match status" value="1"/>
</dbReference>
<dbReference type="Pfam" id="PF18962">
    <property type="entry name" value="Por_Secre_tail"/>
    <property type="match status" value="1"/>
</dbReference>
<evidence type="ECO:0000313" key="3">
    <source>
        <dbReference type="Proteomes" id="UP001139000"/>
    </source>
</evidence>
<evidence type="ECO:0000313" key="2">
    <source>
        <dbReference type="EMBL" id="MCF0062799.1"/>
    </source>
</evidence>
<accession>A0A9X1TFN0</accession>
<name>A0A9X1TFN0_9BACT</name>
<dbReference type="InterPro" id="IPR026444">
    <property type="entry name" value="Secre_tail"/>
</dbReference>
<protein>
    <submittedName>
        <fullName evidence="2">T9SS type A sorting domain-containing protein</fullName>
    </submittedName>
</protein>
<reference evidence="2" key="1">
    <citation type="submission" date="2021-12" db="EMBL/GenBank/DDBJ databases">
        <title>Novel species in genus Dyadobacter.</title>
        <authorList>
            <person name="Ma C."/>
        </authorList>
    </citation>
    <scope>NUCLEOTIDE SEQUENCE</scope>
    <source>
        <strain evidence="2">LJ419</strain>
    </source>
</reference>
<sequence length="1685" mass="174786">MKFLQKLIFASGLLGLMAATSDDALRKEQMAVASQVICGTKPGTSQPMVWTHDEFLGNVGGKPVYTIIHQNRIYIRWDGNPDPSRKNQAFENTAILLHMDNNKFPNNTDGNRIVNSCINSIDPSTMGNNYLGAQQGNMIPCNNKPITDGLMLGTYRGGDGVRTFQYAIIKDGLLRVNFHRETNNYSRDAISMGLIRQTLEGENGSFMNPNMGFSLNYTEVLSCFWNELPKNPDSVVNPEPNCPSGPTIGGVSNVSQTGLRFAYSGNGIPNIDWRIKSGGSVIRSGKSGNLSSNNVDISFSVLSAGNYTLEIEGGDCTSSVSAASFTVNQPNCPSGPTISSVKNVSPTALTVDFNGSGIPNLTWRVKQNGNVVRNGKTGNLTSNSASISFNSLGAGTYELEIEGGDCSSSVSASNFTIVPGTCPGGPTLGTISNISASGLRFQFDGNGVPNITWRIKSGPEVVRNGKTPGLTSSLVDISFAALNGGNYTLEIEGGDCISSVSSKSFSVGSTNCPSGPAITTIKNVSSTGLTVDFDGVGVSSVTWRVKQGGNTVASGNTGNLSSNSASITFSALGTGNYTLEIEGGNCSSSVSTSNFSVSQPNCASGPTITTIKNISGTSLTVDFNGSGIPNLTWRVKQNGNVVRNGKTGNLGSNSATITFASLGAGTYSLEIEGGDCVSSVSASNFTVNPGTCPGGPTLGTISNISASGLRFQFDGNGVPNITWRIKSGPEVVRNGKTPGLTSSLVDISFAALNGGNYTLEIEGGDCISSVSSKSFSVGSTNCPSGPAITTIKNVSSTGLTVDFDGVGVSSVTWRVKQGGNTVASGNTGNLSSNSASITFSALSTGNYTLEIEGGNCSSSVSTSNFSVSQPNCASGPTITTIKNISGTSLTVDFNGSGIPNLTWRVKQNGNVVRNGKTGNLGSNSATITFASLGAGTYSLEIEGGDCVSSVSASNFNVTNANCTSGPTLVAVTNISQTGLRFQFDGIGVPNITWRIKSGANVVRSGKTGALTSALVDITFEAISNGSYTLEVEGGDCISSVNSRAFAIGQANCPAGPKITNIRNISATGLTVDYSGTGVSRLTWRIKSGASVLASGRTGNLGSNSASITYPSLIAGTYILEIEGGDCTSAVHAWYFPITTANCASGPTISSIKNVSGTGLTVDFNGSGVSALTWRIKQGGTTLASGKTGTLSSNSASLTFASLAAGTYSLEIEGGNCVSSVSSRAFSIALANCPAGPKITNIRNISATGLTVDYSGTGVSRLTWRIKSGASVLASGRTGNLGSNSASITYPSLIAGTYILEIEGGDCTSAVHAWYFPITTTNCASGPTISSIKNVSGTGLTVDFNGSGVSALTWRVKQGGTTLASGKTGTLSSNSASLTFASLATGTYSLEIEGGSCTSLVSTSNFNVTTTDSRPPCQFGPLLKSITDPKATELTFNFHGENVASIDWKILQGATVIRSARIQLTSDRPTITYAALEPGSYTLAIEGGACRSEAQTMSFQIGGGVMPVPVARFEAAPATEGVELAWTAPEQKDGSGFEVIRYNGNLKTSAVIGHISSSDQQVGEYKFVDKTPLFGVNHYQLNVIDKNGTYSKSEIVNARYEVIDKVIVSPNPVKDFVNIEFYSKVAGQGKLETFNISGVKVNAVQPTIKEGLNKVSLNVTGLADGHYFIKVYYGVQEMNLRFFKSN</sequence>
<proteinExistence type="predicted"/>
<organism evidence="2 3">
    <name type="scientific">Dyadobacter chenwenxiniae</name>
    <dbReference type="NCBI Taxonomy" id="2906456"/>
    <lineage>
        <taxon>Bacteria</taxon>
        <taxon>Pseudomonadati</taxon>
        <taxon>Bacteroidota</taxon>
        <taxon>Cytophagia</taxon>
        <taxon>Cytophagales</taxon>
        <taxon>Spirosomataceae</taxon>
        <taxon>Dyadobacter</taxon>
    </lineage>
</organism>
<evidence type="ECO:0000259" key="1">
    <source>
        <dbReference type="Pfam" id="PF18962"/>
    </source>
</evidence>
<feature type="domain" description="Secretion system C-terminal sorting" evidence="1">
    <location>
        <begin position="1608"/>
        <end position="1673"/>
    </location>
</feature>
<dbReference type="EMBL" id="JAJTTC010000003">
    <property type="protein sequence ID" value="MCF0062799.1"/>
    <property type="molecule type" value="Genomic_DNA"/>
</dbReference>
<dbReference type="Proteomes" id="UP001139000">
    <property type="component" value="Unassembled WGS sequence"/>
</dbReference>
<comment type="caution">
    <text evidence="2">The sequence shown here is derived from an EMBL/GenBank/DDBJ whole genome shotgun (WGS) entry which is preliminary data.</text>
</comment>
<keyword evidence="3" id="KW-1185">Reference proteome</keyword>
<gene>
    <name evidence="2" type="ORF">LXM26_14925</name>
</gene>